<accession>A0A9N8DND2</accession>
<evidence type="ECO:0000313" key="3">
    <source>
        <dbReference type="Proteomes" id="UP001153069"/>
    </source>
</evidence>
<dbReference type="OrthoDB" id="46311at2759"/>
<dbReference type="Proteomes" id="UP001153069">
    <property type="component" value="Unassembled WGS sequence"/>
</dbReference>
<gene>
    <name evidence="2" type="ORF">SEMRO_241_G096470.1</name>
</gene>
<sequence>MRLFLLSAGYILHVLSCVVVAAEDCPPIPDFTAVYHYDSVCDKKAQNRFQDSLDRGRQARQLQASGIYHVPNRLTRHCPMDVQDMLQHDNDYNADNIYHYGFNTIWLVHNTASTPVVISWVDRKNQKQLPDSDNKYYYEEVSAIDGKTSPPHKDPNAILQPGQWKAMNTYDGHVFYIRRLIVPENNNNTTGSTTRLGPILMQHRVGLIPIRNVFGHALEQYCDPNDPDLEPIVEIKETHQTQRAPEFQRSLRPPLRPCNTQDIGFRNLVGCPLNVYYSSTFNMTGQPRAAGEACSFTPKSCHEQFKFHLGTNPYTTDFMWAWDSQTKFEGTYVGHNFVFRLRANDDIVVDSVTVQPTYVQECAELMENQQHNDHFRKSILARPKREIREFVHV</sequence>
<keyword evidence="3" id="KW-1185">Reference proteome</keyword>
<organism evidence="2 3">
    <name type="scientific">Seminavis robusta</name>
    <dbReference type="NCBI Taxonomy" id="568900"/>
    <lineage>
        <taxon>Eukaryota</taxon>
        <taxon>Sar</taxon>
        <taxon>Stramenopiles</taxon>
        <taxon>Ochrophyta</taxon>
        <taxon>Bacillariophyta</taxon>
        <taxon>Bacillariophyceae</taxon>
        <taxon>Bacillariophycidae</taxon>
        <taxon>Naviculales</taxon>
        <taxon>Naviculaceae</taxon>
        <taxon>Seminavis</taxon>
    </lineage>
</organism>
<evidence type="ECO:0000313" key="2">
    <source>
        <dbReference type="EMBL" id="CAB9505734.1"/>
    </source>
</evidence>
<feature type="signal peptide" evidence="1">
    <location>
        <begin position="1"/>
        <end position="21"/>
    </location>
</feature>
<keyword evidence="1" id="KW-0732">Signal</keyword>
<name>A0A9N8DND2_9STRA</name>
<comment type="caution">
    <text evidence="2">The sequence shown here is derived from an EMBL/GenBank/DDBJ whole genome shotgun (WGS) entry which is preliminary data.</text>
</comment>
<dbReference type="AlphaFoldDB" id="A0A9N8DND2"/>
<evidence type="ECO:0000256" key="1">
    <source>
        <dbReference type="SAM" id="SignalP"/>
    </source>
</evidence>
<protein>
    <submittedName>
        <fullName evidence="2">Uncharacterized protein</fullName>
    </submittedName>
</protein>
<proteinExistence type="predicted"/>
<reference evidence="2" key="1">
    <citation type="submission" date="2020-06" db="EMBL/GenBank/DDBJ databases">
        <authorList>
            <consortium name="Plant Systems Biology data submission"/>
        </authorList>
    </citation>
    <scope>NUCLEOTIDE SEQUENCE</scope>
    <source>
        <strain evidence="2">D6</strain>
    </source>
</reference>
<feature type="chain" id="PRO_5040146137" evidence="1">
    <location>
        <begin position="22"/>
        <end position="393"/>
    </location>
</feature>
<dbReference type="EMBL" id="CAICTM010000240">
    <property type="protein sequence ID" value="CAB9505734.1"/>
    <property type="molecule type" value="Genomic_DNA"/>
</dbReference>